<organism evidence="2 3">
    <name type="scientific">Priapulus caudatus</name>
    <name type="common">Priapulid worm</name>
    <dbReference type="NCBI Taxonomy" id="37621"/>
    <lineage>
        <taxon>Eukaryota</taxon>
        <taxon>Metazoa</taxon>
        <taxon>Ecdysozoa</taxon>
        <taxon>Scalidophora</taxon>
        <taxon>Priapulida</taxon>
        <taxon>Priapulimorpha</taxon>
        <taxon>Priapulimorphida</taxon>
        <taxon>Priapulidae</taxon>
        <taxon>Priapulus</taxon>
    </lineage>
</organism>
<gene>
    <name evidence="3" type="primary">LOC106819387</name>
</gene>
<dbReference type="PANTHER" id="PTHR33480">
    <property type="entry name" value="SET DOMAIN-CONTAINING PROTEIN-RELATED"/>
    <property type="match status" value="1"/>
</dbReference>
<dbReference type="GeneID" id="106819387"/>
<keyword evidence="2" id="KW-1185">Reference proteome</keyword>
<reference evidence="3" key="1">
    <citation type="submission" date="2025-08" db="UniProtKB">
        <authorList>
            <consortium name="RefSeq"/>
        </authorList>
    </citation>
    <scope>IDENTIFICATION</scope>
</reference>
<dbReference type="Proteomes" id="UP000695022">
    <property type="component" value="Unplaced"/>
</dbReference>
<name>A0ABM1F4Z4_PRICU</name>
<evidence type="ECO:0000256" key="1">
    <source>
        <dbReference type="SAM" id="MobiDB-lite"/>
    </source>
</evidence>
<accession>A0ABM1F4Z4</accession>
<dbReference type="RefSeq" id="XP_014679515.1">
    <property type="nucleotide sequence ID" value="XM_014824029.1"/>
</dbReference>
<protein>
    <submittedName>
        <fullName evidence="3">Uncharacterized protein LOC106819387</fullName>
    </submittedName>
</protein>
<dbReference type="PANTHER" id="PTHR33480:SF5">
    <property type="entry name" value="SI:DKEY-51D8.9"/>
    <property type="match status" value="1"/>
</dbReference>
<evidence type="ECO:0000313" key="2">
    <source>
        <dbReference type="Proteomes" id="UP000695022"/>
    </source>
</evidence>
<feature type="compositionally biased region" description="Acidic residues" evidence="1">
    <location>
        <begin position="608"/>
        <end position="619"/>
    </location>
</feature>
<sequence>MTDTCEVTGSCKVSGVTVKCAKNAKGKRKWDKKHYCVYCMKLQSKLARHLERRHAEEPDVGRALSFNKKSAERKALFFKIQNKGDYHHNYNVIEKHNGEIIPLMRPSSSGPLCSYQEYSACEFCYGFVKKSDLWKHVASCKLRDQPKTKYKRIQAASSLLLPLAKGASEGLRENVLTKMNQDVVTRHVGQDSLILRYGSTLYTKHGLDKHKYNYISQKMRELGRLLISAKKSDSSVRSLTDCIDPVKFDLLVKVGKSMSASVPSLGIKLGFSLKHCANILKSESIKCQDEKSKKKAVDFYSLCEMQWGQEVSNSAYRVLNESRWNRPQTLPFTKDIAKLHSYLKTKRHEYSKNLLASGSSDDWYNLAQLTLTEVILFNRRRSGEAGRMELKWYKTNSNKHLQEDIEQCLTQLEIKLAKSLKHVEIRGKRGRKVPVLLTAEMSRNIDLLIDNRFNSGVPEANKFLFAIPHTTSYIRGDRCLAKFAAECGAKRPELLRSTRLRKHVATMSQLLNLREHELDMLAGYLGHDINVHREYYRLPEDTLHLAKVSKLLVAFERGDVAKYAGRTLDDIQIDVDEELPVDLPDRDEEEEDTDEETSTQQPSCMQAESEEDEEEEDTDEKTPTQQPSCMQAECDSDDTCEAANAPPPLKCQTRNVVKKPWTDAERDAIDRHLGVFIRTMKLPGKECEPCQLNESRLAQRPWRQIKYFIYNRIKKLKQTKN</sequence>
<evidence type="ECO:0000313" key="3">
    <source>
        <dbReference type="RefSeq" id="XP_014679515.1"/>
    </source>
</evidence>
<feature type="compositionally biased region" description="Acidic residues" evidence="1">
    <location>
        <begin position="575"/>
        <end position="597"/>
    </location>
</feature>
<proteinExistence type="predicted"/>
<feature type="region of interest" description="Disordered" evidence="1">
    <location>
        <begin position="575"/>
        <end position="632"/>
    </location>
</feature>